<evidence type="ECO:0000256" key="8">
    <source>
        <dbReference type="RuleBase" id="RU364100"/>
    </source>
</evidence>
<proteinExistence type="inferred from homology"/>
<protein>
    <recommendedName>
        <fullName evidence="8">Abasic site processing protein</fullName>
        <ecNumber evidence="8">3.4.-.-</ecNumber>
    </recommendedName>
</protein>
<keyword evidence="6" id="KW-0238">DNA-binding</keyword>
<evidence type="ECO:0000256" key="6">
    <source>
        <dbReference type="ARBA" id="ARBA00023125"/>
    </source>
</evidence>
<dbReference type="OrthoDB" id="9782620at2"/>
<keyword evidence="5" id="KW-0190">Covalent protein-DNA linkage</keyword>
<dbReference type="Gene3D" id="3.90.1680.10">
    <property type="entry name" value="SOS response associated peptidase-like"/>
    <property type="match status" value="1"/>
</dbReference>
<comment type="similarity">
    <text evidence="1 8">Belongs to the SOS response-associated peptidase family.</text>
</comment>
<dbReference type="GO" id="GO:0003697">
    <property type="term" value="F:single-stranded DNA binding"/>
    <property type="evidence" value="ECO:0007669"/>
    <property type="project" value="InterPro"/>
</dbReference>
<keyword evidence="2 8" id="KW-0645">Protease</keyword>
<dbReference type="eggNOG" id="COG2135">
    <property type="taxonomic scope" value="Bacteria"/>
</dbReference>
<gene>
    <name evidence="9" type="ordered locus">Namu_1393</name>
</gene>
<evidence type="ECO:0000256" key="2">
    <source>
        <dbReference type="ARBA" id="ARBA00022670"/>
    </source>
</evidence>
<evidence type="ECO:0000256" key="4">
    <source>
        <dbReference type="ARBA" id="ARBA00022801"/>
    </source>
</evidence>
<dbReference type="InterPro" id="IPR003738">
    <property type="entry name" value="SRAP"/>
</dbReference>
<reference evidence="9 10" key="2">
    <citation type="journal article" date="2010" name="Stand. Genomic Sci.">
        <title>Complete genome sequence of Nakamurella multipartita type strain (Y-104).</title>
        <authorList>
            <person name="Tice H."/>
            <person name="Mayilraj S."/>
            <person name="Sims D."/>
            <person name="Lapidus A."/>
            <person name="Nolan M."/>
            <person name="Lucas S."/>
            <person name="Glavina Del Rio T."/>
            <person name="Copeland A."/>
            <person name="Cheng J.F."/>
            <person name="Meincke L."/>
            <person name="Bruce D."/>
            <person name="Goodwin L."/>
            <person name="Pitluck S."/>
            <person name="Ivanova N."/>
            <person name="Mavromatis K."/>
            <person name="Ovchinnikova G."/>
            <person name="Pati A."/>
            <person name="Chen A."/>
            <person name="Palaniappan K."/>
            <person name="Land M."/>
            <person name="Hauser L."/>
            <person name="Chang Y.J."/>
            <person name="Jeffries C.D."/>
            <person name="Detter J.C."/>
            <person name="Brettin T."/>
            <person name="Rohde M."/>
            <person name="Goker M."/>
            <person name="Bristow J."/>
            <person name="Eisen J.A."/>
            <person name="Markowitz V."/>
            <person name="Hugenholtz P."/>
            <person name="Kyrpides N.C."/>
            <person name="Klenk H.P."/>
            <person name="Chen F."/>
        </authorList>
    </citation>
    <scope>NUCLEOTIDE SEQUENCE [LARGE SCALE GENOMIC DNA]</scope>
    <source>
        <strain evidence="10">ATCC 700099 / DSM 44233 / CIP 104796 / JCM 9543 / NBRC 105858 / Y-104</strain>
    </source>
</reference>
<dbReference type="EC" id="3.4.-.-" evidence="8"/>
<keyword evidence="10" id="KW-1185">Reference proteome</keyword>
<evidence type="ECO:0000313" key="10">
    <source>
        <dbReference type="Proteomes" id="UP000002218"/>
    </source>
</evidence>
<keyword evidence="3" id="KW-0227">DNA damage</keyword>
<name>C8XED6_NAKMY</name>
<dbReference type="Pfam" id="PF02586">
    <property type="entry name" value="SRAP"/>
    <property type="match status" value="1"/>
</dbReference>
<evidence type="ECO:0000256" key="5">
    <source>
        <dbReference type="ARBA" id="ARBA00023124"/>
    </source>
</evidence>
<evidence type="ECO:0000256" key="1">
    <source>
        <dbReference type="ARBA" id="ARBA00008136"/>
    </source>
</evidence>
<dbReference type="AlphaFoldDB" id="C8XED6"/>
<keyword evidence="7" id="KW-0456">Lyase</keyword>
<dbReference type="EMBL" id="CP001737">
    <property type="protein sequence ID" value="ACV77794.1"/>
    <property type="molecule type" value="Genomic_DNA"/>
</dbReference>
<dbReference type="GO" id="GO:0106300">
    <property type="term" value="P:protein-DNA covalent cross-linking repair"/>
    <property type="evidence" value="ECO:0007669"/>
    <property type="project" value="InterPro"/>
</dbReference>
<dbReference type="PANTHER" id="PTHR13604">
    <property type="entry name" value="DC12-RELATED"/>
    <property type="match status" value="1"/>
</dbReference>
<dbReference type="SUPFAM" id="SSF143081">
    <property type="entry name" value="BB1717-like"/>
    <property type="match status" value="1"/>
</dbReference>
<accession>C8XED6</accession>
<evidence type="ECO:0000256" key="3">
    <source>
        <dbReference type="ARBA" id="ARBA00022763"/>
    </source>
</evidence>
<dbReference type="GO" id="GO:0008233">
    <property type="term" value="F:peptidase activity"/>
    <property type="evidence" value="ECO:0007669"/>
    <property type="project" value="UniProtKB-KW"/>
</dbReference>
<reference evidence="10" key="1">
    <citation type="submission" date="2009-09" db="EMBL/GenBank/DDBJ databases">
        <title>The complete genome of Nakamurella multipartita DSM 44233.</title>
        <authorList>
            <consortium name="US DOE Joint Genome Institute (JGI-PGF)"/>
            <person name="Lucas S."/>
            <person name="Copeland A."/>
            <person name="Lapidus A."/>
            <person name="Glavina del Rio T."/>
            <person name="Dalin E."/>
            <person name="Tice H."/>
            <person name="Bruce D."/>
            <person name="Goodwin L."/>
            <person name="Pitluck S."/>
            <person name="Kyrpides N."/>
            <person name="Mavromatis K."/>
            <person name="Ivanova N."/>
            <person name="Ovchinnikova G."/>
            <person name="Sims D."/>
            <person name="Meincke L."/>
            <person name="Brettin T."/>
            <person name="Detter J.C."/>
            <person name="Han C."/>
            <person name="Larimer F."/>
            <person name="Land M."/>
            <person name="Hauser L."/>
            <person name="Markowitz V."/>
            <person name="Cheng J.-F."/>
            <person name="Hugenholtz P."/>
            <person name="Woyke T."/>
            <person name="Wu D."/>
            <person name="Klenk H.-P."/>
            <person name="Eisen J.A."/>
        </authorList>
    </citation>
    <scope>NUCLEOTIDE SEQUENCE [LARGE SCALE GENOMIC DNA]</scope>
    <source>
        <strain evidence="10">ATCC 700099 / DSM 44233 / CIP 104796 / JCM 9543 / NBRC 105858 / Y-104</strain>
    </source>
</reference>
<organism evidence="9 10">
    <name type="scientific">Nakamurella multipartita (strain ATCC 700099 / DSM 44233 / CIP 104796 / JCM 9543 / NBRC 105858 / Y-104)</name>
    <name type="common">Microsphaera multipartita</name>
    <dbReference type="NCBI Taxonomy" id="479431"/>
    <lineage>
        <taxon>Bacteria</taxon>
        <taxon>Bacillati</taxon>
        <taxon>Actinomycetota</taxon>
        <taxon>Actinomycetes</taxon>
        <taxon>Nakamurellales</taxon>
        <taxon>Nakamurellaceae</taxon>
        <taxon>Nakamurella</taxon>
    </lineage>
</organism>
<sequence length="262" mass="28636">MCGRYALTMEPEALYGTFDAEPDEHAGGASGLYGGDPVRPRYNIAPTLTVPVVRLEPRVAPEDAARQIEPMRWGLVPSWAKDLSVGNRMFNARVESLGAKAAFRTALIKRRCLIPASGYYEWRVLGDETVRGRRRPVKQAYYLTPQDGSVMAFAGLWEYWRPAGAESGQGVVSMTIITAPAVGAMREIHERMPLVLPASEWAAWLDPRVDPAPMLGPPPDELVAAIERRPVGPQVGNVANDDPGLIAQVAQLTEPVEQPTLL</sequence>
<dbReference type="Proteomes" id="UP000002218">
    <property type="component" value="Chromosome"/>
</dbReference>
<dbReference type="InterPro" id="IPR036590">
    <property type="entry name" value="SRAP-like"/>
</dbReference>
<dbReference type="FunCoup" id="C8XED6">
    <property type="interactions" value="235"/>
</dbReference>
<dbReference type="STRING" id="479431.Namu_1393"/>
<dbReference type="RefSeq" id="WP_015746701.1">
    <property type="nucleotide sequence ID" value="NC_013235.1"/>
</dbReference>
<dbReference type="GO" id="GO:0006508">
    <property type="term" value="P:proteolysis"/>
    <property type="evidence" value="ECO:0007669"/>
    <property type="project" value="UniProtKB-KW"/>
</dbReference>
<dbReference type="GO" id="GO:0016829">
    <property type="term" value="F:lyase activity"/>
    <property type="evidence" value="ECO:0007669"/>
    <property type="project" value="UniProtKB-KW"/>
</dbReference>
<keyword evidence="4 8" id="KW-0378">Hydrolase</keyword>
<dbReference type="HOGENOM" id="CLU_035990_6_2_11"/>
<evidence type="ECO:0000313" key="9">
    <source>
        <dbReference type="EMBL" id="ACV77794.1"/>
    </source>
</evidence>
<dbReference type="PANTHER" id="PTHR13604:SF0">
    <property type="entry name" value="ABASIC SITE PROCESSING PROTEIN HMCES"/>
    <property type="match status" value="1"/>
</dbReference>
<evidence type="ECO:0000256" key="7">
    <source>
        <dbReference type="ARBA" id="ARBA00023239"/>
    </source>
</evidence>
<dbReference type="InParanoid" id="C8XED6"/>
<dbReference type="KEGG" id="nml:Namu_1393"/>